<dbReference type="AlphaFoldDB" id="A0A5J4JN81"/>
<accession>A0A5J4JN81</accession>
<dbReference type="Proteomes" id="UP000391919">
    <property type="component" value="Unassembled WGS sequence"/>
</dbReference>
<dbReference type="EMBL" id="BKZQ01000076">
    <property type="protein sequence ID" value="GER71837.1"/>
    <property type="molecule type" value="Genomic_DNA"/>
</dbReference>
<keyword evidence="2" id="KW-1185">Reference proteome</keyword>
<organism evidence="1 2">
    <name type="scientific">Weizmannia acidilactici</name>
    <dbReference type="NCBI Taxonomy" id="2607726"/>
    <lineage>
        <taxon>Bacteria</taxon>
        <taxon>Bacillati</taxon>
        <taxon>Bacillota</taxon>
        <taxon>Bacilli</taxon>
        <taxon>Bacillales</taxon>
        <taxon>Bacillaceae</taxon>
        <taxon>Heyndrickxia</taxon>
    </lineage>
</organism>
<comment type="caution">
    <text evidence="1">The sequence shown here is derived from an EMBL/GenBank/DDBJ whole genome shotgun (WGS) entry which is preliminary data.</text>
</comment>
<reference evidence="1 2" key="1">
    <citation type="submission" date="2019-09" db="EMBL/GenBank/DDBJ databases">
        <title>Draft genome sequence of Bacillus sp. JC-7.</title>
        <authorList>
            <person name="Tanaka N."/>
            <person name="Shiwa Y."/>
            <person name="Fujita N."/>
            <person name="Tanasupawat S."/>
        </authorList>
    </citation>
    <scope>NUCLEOTIDE SEQUENCE [LARGE SCALE GENOMIC DNA]</scope>
    <source>
        <strain evidence="1 2">JC-7</strain>
    </source>
</reference>
<name>A0A5J4JN81_9BACI</name>
<evidence type="ECO:0000313" key="2">
    <source>
        <dbReference type="Proteomes" id="UP000391919"/>
    </source>
</evidence>
<gene>
    <name evidence="1" type="ORF">BpJC7_31400</name>
</gene>
<proteinExistence type="predicted"/>
<sequence length="59" mass="6776">MDNGTVIGFYNLKFENFVTKSSVLQLDYEDISFFKLSDTAENRIPVPGKNDLILFVWQG</sequence>
<protein>
    <submittedName>
        <fullName evidence="1">Uncharacterized protein</fullName>
    </submittedName>
</protein>
<evidence type="ECO:0000313" key="1">
    <source>
        <dbReference type="EMBL" id="GER71837.1"/>
    </source>
</evidence>